<accession>A0A336K1C6</accession>
<dbReference type="InterPro" id="IPR036273">
    <property type="entry name" value="CRAL/TRIO_N_dom_sf"/>
</dbReference>
<proteinExistence type="predicted"/>
<organism evidence="2">
    <name type="scientific">Culicoides sonorensis</name>
    <name type="common">Biting midge</name>
    <dbReference type="NCBI Taxonomy" id="179676"/>
    <lineage>
        <taxon>Eukaryota</taxon>
        <taxon>Metazoa</taxon>
        <taxon>Ecdysozoa</taxon>
        <taxon>Arthropoda</taxon>
        <taxon>Hexapoda</taxon>
        <taxon>Insecta</taxon>
        <taxon>Pterygota</taxon>
        <taxon>Neoptera</taxon>
        <taxon>Endopterygota</taxon>
        <taxon>Diptera</taxon>
        <taxon>Nematocera</taxon>
        <taxon>Chironomoidea</taxon>
        <taxon>Ceratopogonidae</taxon>
        <taxon>Ceratopogoninae</taxon>
        <taxon>Culicoides</taxon>
        <taxon>Monoculicoides</taxon>
    </lineage>
</organism>
<dbReference type="SUPFAM" id="SSF46938">
    <property type="entry name" value="CRAL/TRIO N-terminal domain"/>
    <property type="match status" value="1"/>
</dbReference>
<reference evidence="3" key="2">
    <citation type="submission" date="2018-07" db="EMBL/GenBank/DDBJ databases">
        <authorList>
            <person name="Quirk P.G."/>
            <person name="Krulwich T.A."/>
        </authorList>
    </citation>
    <scope>NUCLEOTIDE SEQUENCE</scope>
</reference>
<name>A0A336K1C6_CULSO</name>
<dbReference type="OMA" id="NTIQAYF"/>
<dbReference type="Gene3D" id="3.40.525.10">
    <property type="entry name" value="CRAL-TRIO lipid binding domain"/>
    <property type="match status" value="1"/>
</dbReference>
<feature type="domain" description="CRAL-TRIO" evidence="1">
    <location>
        <begin position="82"/>
        <end position="247"/>
    </location>
</feature>
<gene>
    <name evidence="2" type="primary">CSON006029</name>
</gene>
<dbReference type="InterPro" id="IPR036865">
    <property type="entry name" value="CRAL-TRIO_dom_sf"/>
</dbReference>
<dbReference type="PROSITE" id="PS50191">
    <property type="entry name" value="CRAL_TRIO"/>
    <property type="match status" value="1"/>
</dbReference>
<protein>
    <submittedName>
        <fullName evidence="2">CSON006029 protein</fullName>
    </submittedName>
</protein>
<dbReference type="PANTHER" id="PTHR10174">
    <property type="entry name" value="ALPHA-TOCOPHEROL TRANSFER PROTEIN-RELATED"/>
    <property type="match status" value="1"/>
</dbReference>
<dbReference type="SUPFAM" id="SSF52087">
    <property type="entry name" value="CRAL/TRIO domain"/>
    <property type="match status" value="1"/>
</dbReference>
<dbReference type="EMBL" id="UFQT01000022">
    <property type="protein sequence ID" value="SSX17998.1"/>
    <property type="molecule type" value="Genomic_DNA"/>
</dbReference>
<dbReference type="GO" id="GO:1902936">
    <property type="term" value="F:phosphatidylinositol bisphosphate binding"/>
    <property type="evidence" value="ECO:0007669"/>
    <property type="project" value="TreeGrafter"/>
</dbReference>
<dbReference type="Pfam" id="PF00650">
    <property type="entry name" value="CRAL_TRIO"/>
    <property type="match status" value="1"/>
</dbReference>
<dbReference type="CDD" id="cd00170">
    <property type="entry name" value="SEC14"/>
    <property type="match status" value="1"/>
</dbReference>
<dbReference type="AlphaFoldDB" id="A0A336K1C6"/>
<evidence type="ECO:0000313" key="3">
    <source>
        <dbReference type="EMBL" id="SSX17998.1"/>
    </source>
</evidence>
<dbReference type="SMART" id="SM00516">
    <property type="entry name" value="SEC14"/>
    <property type="match status" value="1"/>
</dbReference>
<evidence type="ECO:0000313" key="2">
    <source>
        <dbReference type="EMBL" id="SSW97612.1"/>
    </source>
</evidence>
<dbReference type="PRINTS" id="PR00180">
    <property type="entry name" value="CRETINALDHBP"/>
</dbReference>
<dbReference type="EMBL" id="UFQS01000022">
    <property type="protein sequence ID" value="SSW97612.1"/>
    <property type="molecule type" value="Genomic_DNA"/>
</dbReference>
<evidence type="ECO:0000259" key="1">
    <source>
        <dbReference type="PROSITE" id="PS50191"/>
    </source>
</evidence>
<dbReference type="VEuPathDB" id="VectorBase:CSON006029"/>
<sequence length="295" mass="34475">MSVQMEYDLNEALEREDVDKTILDNLRKSNIPCMPESITDQFLLLFYCACEKDFEVTKQVIQNYYAHKIKALEHFSKRDPESPKIQQCLQNQMYIFLPVTPNGCSVIYHRLSNSKPSNYVFDEAIKTYLMTIDSCLYTQGPRKGIIFLFDMKNVTLGHLTRISIKSIKKFFFYVQECLPAKLEEIHIINTVGFIDKVLSLIKPFMRAEILKKLYLHSPTEDYDTLLKDKIPLSCLPSDFGGELDSCEKMHEQHCKKFQQMKNFFIEEEKQWNSNANNNNNNVIDVAENFSKLDID</sequence>
<dbReference type="InterPro" id="IPR001251">
    <property type="entry name" value="CRAL-TRIO_dom"/>
</dbReference>
<dbReference type="GO" id="GO:0016020">
    <property type="term" value="C:membrane"/>
    <property type="evidence" value="ECO:0007669"/>
    <property type="project" value="TreeGrafter"/>
</dbReference>
<dbReference type="PANTHER" id="PTHR10174:SF130">
    <property type="entry name" value="ALPHA-TOCOPHEROL TRANSFER PROTEIN-LIKE"/>
    <property type="match status" value="1"/>
</dbReference>
<reference evidence="2" key="1">
    <citation type="submission" date="2018-04" db="EMBL/GenBank/DDBJ databases">
        <authorList>
            <person name="Go L.Y."/>
            <person name="Mitchell J.A."/>
        </authorList>
    </citation>
    <scope>NUCLEOTIDE SEQUENCE</scope>
    <source>
        <tissue evidence="2">Whole organism</tissue>
    </source>
</reference>